<reference evidence="1" key="1">
    <citation type="submission" date="2024-03" db="EMBL/GenBank/DDBJ databases">
        <title>Novel Streptomyces species of biotechnological and ecological value are a feature of Machair soil.</title>
        <authorList>
            <person name="Prole J.R."/>
            <person name="Goodfellow M."/>
            <person name="Allenby N."/>
            <person name="Ward A.C."/>
        </authorList>
    </citation>
    <scope>NUCLEOTIDE SEQUENCE</scope>
    <source>
        <strain evidence="1">MS2.AVA.5</strain>
    </source>
</reference>
<dbReference type="EMBL" id="JBBKAJ010000002">
    <property type="protein sequence ID" value="MEJ8631943.1"/>
    <property type="molecule type" value="Genomic_DNA"/>
</dbReference>
<accession>A0ACC6PKH6</accession>
<keyword evidence="2" id="KW-1185">Reference proteome</keyword>
<organism evidence="1 2">
    <name type="scientific">Streptomyces achmelvichensis</name>
    <dbReference type="NCBI Taxonomy" id="3134111"/>
    <lineage>
        <taxon>Bacteria</taxon>
        <taxon>Bacillati</taxon>
        <taxon>Actinomycetota</taxon>
        <taxon>Actinomycetes</taxon>
        <taxon>Kitasatosporales</taxon>
        <taxon>Streptomycetaceae</taxon>
        <taxon>Streptomyces</taxon>
    </lineage>
</organism>
<sequence length="123" mass="13719">MASEHPRPNTQLRAVRELDLQMSRTEFARLIIATGADMGEHVGCTARLVAAWEDGDVDCPRAVYRRILSRLTGRAMSELGFRLPSLPTGRAGERSTTERTLQDRSIIQVAAWCCARAPAPRWL</sequence>
<evidence type="ECO:0000313" key="1">
    <source>
        <dbReference type="EMBL" id="MEJ8631943.1"/>
    </source>
</evidence>
<dbReference type="Proteomes" id="UP001377168">
    <property type="component" value="Unassembled WGS sequence"/>
</dbReference>
<protein>
    <submittedName>
        <fullName evidence="1">Uncharacterized protein</fullName>
    </submittedName>
</protein>
<proteinExistence type="predicted"/>
<gene>
    <name evidence="1" type="ORF">WKI67_00290</name>
</gene>
<evidence type="ECO:0000313" key="2">
    <source>
        <dbReference type="Proteomes" id="UP001377168"/>
    </source>
</evidence>
<comment type="caution">
    <text evidence="1">The sequence shown here is derived from an EMBL/GenBank/DDBJ whole genome shotgun (WGS) entry which is preliminary data.</text>
</comment>
<name>A0ACC6PKH6_9ACTN</name>